<accession>A0A2Z7CEA8</accession>
<dbReference type="EMBL" id="KQ998972">
    <property type="protein sequence ID" value="KZV42678.1"/>
    <property type="molecule type" value="Genomic_DNA"/>
</dbReference>
<organism evidence="2 3">
    <name type="scientific">Dorcoceras hygrometricum</name>
    <dbReference type="NCBI Taxonomy" id="472368"/>
    <lineage>
        <taxon>Eukaryota</taxon>
        <taxon>Viridiplantae</taxon>
        <taxon>Streptophyta</taxon>
        <taxon>Embryophyta</taxon>
        <taxon>Tracheophyta</taxon>
        <taxon>Spermatophyta</taxon>
        <taxon>Magnoliopsida</taxon>
        <taxon>eudicotyledons</taxon>
        <taxon>Gunneridae</taxon>
        <taxon>Pentapetalae</taxon>
        <taxon>asterids</taxon>
        <taxon>lamiids</taxon>
        <taxon>Lamiales</taxon>
        <taxon>Gesneriaceae</taxon>
        <taxon>Didymocarpoideae</taxon>
        <taxon>Trichosporeae</taxon>
        <taxon>Loxocarpinae</taxon>
        <taxon>Dorcoceras</taxon>
    </lineage>
</organism>
<dbReference type="AlphaFoldDB" id="A0A2Z7CEA8"/>
<proteinExistence type="predicted"/>
<name>A0A2Z7CEA8_9LAMI</name>
<sequence>MASSLIENALQVHFDYSLGIPDNEGMVTMFRARVSTGLTVFLGCPSVLYEQEFEQFFDTAFVKDNDIICAVQGKFVGVSEEVFAGVFELPTTGLTDVADVPKDLVYDARAYFQNMVNRFRPPSVTVKARSFDAVTHERFILMTAIHFGLKINCSKILFDIMKGMVTKTSKQAKGFAAQIFALQKSAPNLTMGEAKTFPPLKIITAKTVGTYVSKKNGIDDGNEGDEPVMATTAVVKKKPVTKKKTVAPTTSEPIAKNKRTTVGRAAPAEKDLAMITVAQP</sequence>
<feature type="region of interest" description="Disordered" evidence="1">
    <location>
        <begin position="241"/>
        <end position="267"/>
    </location>
</feature>
<reference evidence="2 3" key="1">
    <citation type="journal article" date="2015" name="Proc. Natl. Acad. Sci. U.S.A.">
        <title>The resurrection genome of Boea hygrometrica: A blueprint for survival of dehydration.</title>
        <authorList>
            <person name="Xiao L."/>
            <person name="Yang G."/>
            <person name="Zhang L."/>
            <person name="Yang X."/>
            <person name="Zhao S."/>
            <person name="Ji Z."/>
            <person name="Zhou Q."/>
            <person name="Hu M."/>
            <person name="Wang Y."/>
            <person name="Chen M."/>
            <person name="Xu Y."/>
            <person name="Jin H."/>
            <person name="Xiao X."/>
            <person name="Hu G."/>
            <person name="Bao F."/>
            <person name="Hu Y."/>
            <person name="Wan P."/>
            <person name="Li L."/>
            <person name="Deng X."/>
            <person name="Kuang T."/>
            <person name="Xiang C."/>
            <person name="Zhu J.K."/>
            <person name="Oliver M.J."/>
            <person name="He Y."/>
        </authorList>
    </citation>
    <scope>NUCLEOTIDE SEQUENCE [LARGE SCALE GENOMIC DNA]</scope>
    <source>
        <strain evidence="3">cv. XS01</strain>
    </source>
</reference>
<keyword evidence="3" id="KW-1185">Reference proteome</keyword>
<evidence type="ECO:0000313" key="2">
    <source>
        <dbReference type="EMBL" id="KZV42678.1"/>
    </source>
</evidence>
<protein>
    <submittedName>
        <fullName evidence="2">Uncharacterized protein</fullName>
    </submittedName>
</protein>
<evidence type="ECO:0000256" key="1">
    <source>
        <dbReference type="SAM" id="MobiDB-lite"/>
    </source>
</evidence>
<dbReference type="Proteomes" id="UP000250235">
    <property type="component" value="Unassembled WGS sequence"/>
</dbReference>
<evidence type="ECO:0000313" key="3">
    <source>
        <dbReference type="Proteomes" id="UP000250235"/>
    </source>
</evidence>
<gene>
    <name evidence="2" type="ORF">F511_15885</name>
</gene>